<protein>
    <submittedName>
        <fullName evidence="1">Uncharacterized protein</fullName>
    </submittedName>
</protein>
<keyword evidence="2" id="KW-1185">Reference proteome</keyword>
<reference evidence="2" key="1">
    <citation type="journal article" date="2019" name="Int. J. Syst. Evol. Microbiol.">
        <title>The Global Catalogue of Microorganisms (GCM) 10K type strain sequencing project: providing services to taxonomists for standard genome sequencing and annotation.</title>
        <authorList>
            <consortium name="The Broad Institute Genomics Platform"/>
            <consortium name="The Broad Institute Genome Sequencing Center for Infectious Disease"/>
            <person name="Wu L."/>
            <person name="Ma J."/>
        </authorList>
    </citation>
    <scope>NUCLEOTIDE SEQUENCE [LARGE SCALE GENOMIC DNA]</scope>
    <source>
        <strain evidence="2">CGMCC 1.13574</strain>
    </source>
</reference>
<dbReference type="RefSeq" id="WP_386048906.1">
    <property type="nucleotide sequence ID" value="NZ_JBHUIO010000011.1"/>
</dbReference>
<evidence type="ECO:0000313" key="1">
    <source>
        <dbReference type="EMBL" id="MFD2171796.1"/>
    </source>
</evidence>
<organism evidence="1 2">
    <name type="scientific">Tumebacillus lipolyticus</name>
    <dbReference type="NCBI Taxonomy" id="1280370"/>
    <lineage>
        <taxon>Bacteria</taxon>
        <taxon>Bacillati</taxon>
        <taxon>Bacillota</taxon>
        <taxon>Bacilli</taxon>
        <taxon>Bacillales</taxon>
        <taxon>Alicyclobacillaceae</taxon>
        <taxon>Tumebacillus</taxon>
    </lineage>
</organism>
<comment type="caution">
    <text evidence="1">The sequence shown here is derived from an EMBL/GenBank/DDBJ whole genome shotgun (WGS) entry which is preliminary data.</text>
</comment>
<gene>
    <name evidence="1" type="ORF">ACFSOY_17675</name>
</gene>
<dbReference type="EMBL" id="JBHUIO010000011">
    <property type="protein sequence ID" value="MFD2171796.1"/>
    <property type="molecule type" value="Genomic_DNA"/>
</dbReference>
<evidence type="ECO:0000313" key="2">
    <source>
        <dbReference type="Proteomes" id="UP001597343"/>
    </source>
</evidence>
<proteinExistence type="predicted"/>
<dbReference type="Proteomes" id="UP001597343">
    <property type="component" value="Unassembled WGS sequence"/>
</dbReference>
<sequence>MLKRNRAKQTIVQNMLVIAIGPSGVVQIGDVWEGVDPFSYGEAYSGYRGAPGFAIVGKFEEPINTQLHYANQVDEDVRDQDVVGKDVEVFLPNTRGVEAR</sequence>
<name>A0ABW5A2I9_9BACL</name>
<accession>A0ABW5A2I9</accession>